<evidence type="ECO:0000256" key="11">
    <source>
        <dbReference type="ARBA" id="ARBA00023136"/>
    </source>
</evidence>
<keyword evidence="2" id="KW-1003">Cell membrane</keyword>
<keyword evidence="12" id="KW-0175">Coiled coil</keyword>
<dbReference type="Gene3D" id="3.30.565.10">
    <property type="entry name" value="Histidine kinase-like ATPase, C-terminal domain"/>
    <property type="match status" value="1"/>
</dbReference>
<dbReference type="InterPro" id="IPR050640">
    <property type="entry name" value="Bact_2-comp_sensor_kinase"/>
</dbReference>
<evidence type="ECO:0000256" key="5">
    <source>
        <dbReference type="ARBA" id="ARBA00022692"/>
    </source>
</evidence>
<evidence type="ECO:0000313" key="16">
    <source>
        <dbReference type="Proteomes" id="UP000095651"/>
    </source>
</evidence>
<dbReference type="EC" id="2.7.13.3" evidence="15"/>
<evidence type="ECO:0000256" key="13">
    <source>
        <dbReference type="SAM" id="Phobius"/>
    </source>
</evidence>
<evidence type="ECO:0000256" key="12">
    <source>
        <dbReference type="SAM" id="Coils"/>
    </source>
</evidence>
<evidence type="ECO:0000259" key="14">
    <source>
        <dbReference type="PROSITE" id="PS50885"/>
    </source>
</evidence>
<dbReference type="PANTHER" id="PTHR34220:SF11">
    <property type="entry name" value="SENSOR PROTEIN KINASE HPTS"/>
    <property type="match status" value="1"/>
</dbReference>
<feature type="domain" description="HAMP" evidence="14">
    <location>
        <begin position="319"/>
        <end position="371"/>
    </location>
</feature>
<dbReference type="RefSeq" id="WP_055655742.1">
    <property type="nucleotide sequence ID" value="NZ_CABIXC010000006.1"/>
</dbReference>
<protein>
    <submittedName>
        <fullName evidence="15">Histidine kinase internal region</fullName>
        <ecNumber evidence="15">2.7.13.3</ecNumber>
    </submittedName>
</protein>
<keyword evidence="4 15" id="KW-0808">Transferase</keyword>
<evidence type="ECO:0000256" key="9">
    <source>
        <dbReference type="ARBA" id="ARBA00022989"/>
    </source>
</evidence>
<dbReference type="InterPro" id="IPR010559">
    <property type="entry name" value="Sig_transdc_His_kin_internal"/>
</dbReference>
<gene>
    <name evidence="15" type="primary">yehU_15</name>
    <name evidence="15" type="ORF">ERS852407_02647</name>
</gene>
<dbReference type="AlphaFoldDB" id="A0A174ELS9"/>
<keyword evidence="6" id="KW-0547">Nucleotide-binding</keyword>
<keyword evidence="10" id="KW-0902">Two-component regulatory system</keyword>
<dbReference type="EMBL" id="CYZE01000006">
    <property type="protein sequence ID" value="CUO38793.1"/>
    <property type="molecule type" value="Genomic_DNA"/>
</dbReference>
<dbReference type="Gene3D" id="6.10.340.10">
    <property type="match status" value="1"/>
</dbReference>
<keyword evidence="5 13" id="KW-0812">Transmembrane</keyword>
<keyword evidence="8" id="KW-0067">ATP-binding</keyword>
<evidence type="ECO:0000256" key="2">
    <source>
        <dbReference type="ARBA" id="ARBA00022475"/>
    </source>
</evidence>
<evidence type="ECO:0000256" key="6">
    <source>
        <dbReference type="ARBA" id="ARBA00022741"/>
    </source>
</evidence>
<accession>A0A174ELS9</accession>
<dbReference type="InterPro" id="IPR003660">
    <property type="entry name" value="HAMP_dom"/>
</dbReference>
<keyword evidence="3" id="KW-0597">Phosphoprotein</keyword>
<feature type="coiled-coil region" evidence="12">
    <location>
        <begin position="359"/>
        <end position="386"/>
    </location>
</feature>
<dbReference type="InterPro" id="IPR036890">
    <property type="entry name" value="HATPase_C_sf"/>
</dbReference>
<evidence type="ECO:0000313" key="15">
    <source>
        <dbReference type="EMBL" id="CUO38793.1"/>
    </source>
</evidence>
<dbReference type="GO" id="GO:0000155">
    <property type="term" value="F:phosphorelay sensor kinase activity"/>
    <property type="evidence" value="ECO:0007669"/>
    <property type="project" value="InterPro"/>
</dbReference>
<dbReference type="SUPFAM" id="SSF55874">
    <property type="entry name" value="ATPase domain of HSP90 chaperone/DNA topoisomerase II/histidine kinase"/>
    <property type="match status" value="1"/>
</dbReference>
<evidence type="ECO:0000256" key="7">
    <source>
        <dbReference type="ARBA" id="ARBA00022777"/>
    </source>
</evidence>
<evidence type="ECO:0000256" key="8">
    <source>
        <dbReference type="ARBA" id="ARBA00022840"/>
    </source>
</evidence>
<dbReference type="InterPro" id="IPR003594">
    <property type="entry name" value="HATPase_dom"/>
</dbReference>
<dbReference type="SMART" id="SM00304">
    <property type="entry name" value="HAMP"/>
    <property type="match status" value="1"/>
</dbReference>
<evidence type="ECO:0000256" key="1">
    <source>
        <dbReference type="ARBA" id="ARBA00004651"/>
    </source>
</evidence>
<evidence type="ECO:0000256" key="3">
    <source>
        <dbReference type="ARBA" id="ARBA00022553"/>
    </source>
</evidence>
<evidence type="ECO:0000256" key="10">
    <source>
        <dbReference type="ARBA" id="ARBA00023012"/>
    </source>
</evidence>
<keyword evidence="11 13" id="KW-0472">Membrane</keyword>
<keyword evidence="7 15" id="KW-0418">Kinase</keyword>
<dbReference type="PROSITE" id="PS50885">
    <property type="entry name" value="HAMP"/>
    <property type="match status" value="1"/>
</dbReference>
<name>A0A174ELS9_9FIRM</name>
<dbReference type="Pfam" id="PF06580">
    <property type="entry name" value="His_kinase"/>
    <property type="match status" value="1"/>
</dbReference>
<feature type="transmembrane region" description="Helical" evidence="13">
    <location>
        <begin position="299"/>
        <end position="318"/>
    </location>
</feature>
<evidence type="ECO:0000256" key="4">
    <source>
        <dbReference type="ARBA" id="ARBA00022679"/>
    </source>
</evidence>
<proteinExistence type="predicted"/>
<dbReference type="GO" id="GO:0005886">
    <property type="term" value="C:plasma membrane"/>
    <property type="evidence" value="ECO:0007669"/>
    <property type="project" value="UniProtKB-SubCell"/>
</dbReference>
<dbReference type="Proteomes" id="UP000095651">
    <property type="component" value="Unassembled WGS sequence"/>
</dbReference>
<keyword evidence="9 13" id="KW-1133">Transmembrane helix</keyword>
<sequence length="589" mass="67459">MKSQIRWGTFFKLSLVVVSSIVLTNFCTIASSDWITKNLFIQSSTFLNAKLMDNIKKKVEENNNSYLMLLRLLETKPALKNYFLAADACGTEKFIKTYDILKVYHDSVPSGTAQNLVAVSNQGSAFSFTGERISIPVEEIENMPCSLKISETSRRLQYTYQDHGITEDFKDRKCVIAARRLFLPSSSESFATAYITIPEEEFYQMFSEAVPEGSRMVILSSDGQIVSGNVKDSLGSEETKLLSLVRSMRENGDTYRTVKENHKPEIVISGYIPELDMYMVNTVEEAALLKSYAGIRRNILVTGFLITGTAIAVVFLIMRRIVSPLNFFIQQLETFKNRRFEKVSPVKGNSEVRQMADVYNRMVDEIDSYVKQLMEEQERGRRLEIEALQMQINPHFMYNTLASIKYLTWENNTEKASDTINALIAILKKTIGNMEEEITLREEIDLVRQYVFINQVRYGDRIEVEYFLAEEGMECMVPKLILQPFIENAFFHAFQNKKEGKIRIFAKKQRDDLICEIIDEGDGMSQEETADLLSSDRRRHLTGIGIPNVHERLRLIYGEEYGVTIHSVIGTGTSVSLRLPYHLKKLPKL</sequence>
<reference evidence="15 16" key="1">
    <citation type="submission" date="2015-09" db="EMBL/GenBank/DDBJ databases">
        <authorList>
            <consortium name="Pathogen Informatics"/>
        </authorList>
    </citation>
    <scope>NUCLEOTIDE SEQUENCE [LARGE SCALE GENOMIC DNA]</scope>
    <source>
        <strain evidence="15 16">2789STDY5608850</strain>
    </source>
</reference>
<dbReference type="Pfam" id="PF02518">
    <property type="entry name" value="HATPase_c"/>
    <property type="match status" value="1"/>
</dbReference>
<organism evidence="15 16">
    <name type="scientific">Hungatella hathewayi</name>
    <dbReference type="NCBI Taxonomy" id="154046"/>
    <lineage>
        <taxon>Bacteria</taxon>
        <taxon>Bacillati</taxon>
        <taxon>Bacillota</taxon>
        <taxon>Clostridia</taxon>
        <taxon>Lachnospirales</taxon>
        <taxon>Lachnospiraceae</taxon>
        <taxon>Hungatella</taxon>
    </lineage>
</organism>
<dbReference type="PANTHER" id="PTHR34220">
    <property type="entry name" value="SENSOR HISTIDINE KINASE YPDA"/>
    <property type="match status" value="1"/>
</dbReference>
<comment type="subcellular location">
    <subcellularLocation>
        <location evidence="1">Cell membrane</location>
        <topology evidence="1">Multi-pass membrane protein</topology>
    </subcellularLocation>
</comment>
<dbReference type="GO" id="GO:0005524">
    <property type="term" value="F:ATP binding"/>
    <property type="evidence" value="ECO:0007669"/>
    <property type="project" value="UniProtKB-KW"/>
</dbReference>